<dbReference type="Pfam" id="PF01565">
    <property type="entry name" value="FAD_binding_4"/>
    <property type="match status" value="1"/>
</dbReference>
<dbReference type="Gene3D" id="3.30.465.10">
    <property type="match status" value="2"/>
</dbReference>
<dbReference type="GO" id="GO:0050660">
    <property type="term" value="F:flavin adenine dinucleotide binding"/>
    <property type="evidence" value="ECO:0007669"/>
    <property type="project" value="InterPro"/>
</dbReference>
<dbReference type="InterPro" id="IPR050416">
    <property type="entry name" value="FAD-linked_Oxidoreductase"/>
</dbReference>
<evidence type="ECO:0000313" key="7">
    <source>
        <dbReference type="EMBL" id="PYI33827.1"/>
    </source>
</evidence>
<sequence length="457" mass="51019">MIGIADSQLVLKRRQCQSLASAHQDTVTWPGEDQFVAEKEDYFSRQQSDLSPVCFYRPFNETQLSYAVVRAKENPLCPIAIKSGGHASFAGASNTAKGVTIVLRHFDQVTPSSDGEIVQVGAGNRWSNVYKELEKVNLTVAGGRTGSLGVVLANGSLVDANSGTHPDLYWALRGGGSNFAIVTRFDMYGIPLLNMWGGLRNYTKEWIPTIVDIYVELGFHSPLEPSTSQITTLFYRDDEYTATVHLTNTDPEPSPLLYDTGLAQVPYTSDTYSITRQSQLAQDLTDGQPDGLRQTYWTATYLLDRALAHFIHQVFEEETTALGPLDGLEARCIMQFFANNTLHPMTKNGGDAIPIAGGGQPLIILNPAFRWQLASDDLKVMQAHQNLFTRVKYYARQRGLDVEFLYMPYASEFQNVFATYGQRNLDRLREVARTYDPDGFFQAQTPGYFKLNGRVGW</sequence>
<evidence type="ECO:0000256" key="3">
    <source>
        <dbReference type="ARBA" id="ARBA00022827"/>
    </source>
</evidence>
<feature type="domain" description="FAD linked oxidase N-terminal" evidence="5">
    <location>
        <begin position="54"/>
        <end position="155"/>
    </location>
</feature>
<dbReference type="InterPro" id="IPR006094">
    <property type="entry name" value="Oxid_FAD_bind_N"/>
</dbReference>
<evidence type="ECO:0000256" key="4">
    <source>
        <dbReference type="ARBA" id="ARBA00023002"/>
    </source>
</evidence>
<keyword evidence="3" id="KW-0274">FAD</keyword>
<dbReference type="GO" id="GO:0016491">
    <property type="term" value="F:oxidoreductase activity"/>
    <property type="evidence" value="ECO:0007669"/>
    <property type="project" value="UniProtKB-KW"/>
</dbReference>
<name>A0A2V5J7D7_9EURO</name>
<dbReference type="AlphaFoldDB" id="A0A2V5J7D7"/>
<protein>
    <submittedName>
        <fullName evidence="7">FAD-binding domain-containing protein</fullName>
    </submittedName>
</protein>
<dbReference type="Proteomes" id="UP000248817">
    <property type="component" value="Unassembled WGS sequence"/>
</dbReference>
<dbReference type="InterPro" id="IPR012951">
    <property type="entry name" value="BBE"/>
</dbReference>
<keyword evidence="4" id="KW-0560">Oxidoreductase</keyword>
<organism evidence="7 8">
    <name type="scientific">Aspergillus indologenus CBS 114.80</name>
    <dbReference type="NCBI Taxonomy" id="1450541"/>
    <lineage>
        <taxon>Eukaryota</taxon>
        <taxon>Fungi</taxon>
        <taxon>Dikarya</taxon>
        <taxon>Ascomycota</taxon>
        <taxon>Pezizomycotina</taxon>
        <taxon>Eurotiomycetes</taxon>
        <taxon>Eurotiomycetidae</taxon>
        <taxon>Eurotiales</taxon>
        <taxon>Aspergillaceae</taxon>
        <taxon>Aspergillus</taxon>
        <taxon>Aspergillus subgen. Circumdati</taxon>
    </lineage>
</organism>
<dbReference type="InterPro" id="IPR036318">
    <property type="entry name" value="FAD-bd_PCMH-like_sf"/>
</dbReference>
<proteinExistence type="inferred from homology"/>
<dbReference type="PANTHER" id="PTHR42973:SF34">
    <property type="entry name" value="FAD BINDING DOMAIN PROTEIN (AFU_ORTHOLOGUE AFUA_3G02770)"/>
    <property type="match status" value="1"/>
</dbReference>
<dbReference type="SUPFAM" id="SSF56176">
    <property type="entry name" value="FAD-binding/transporter-associated domain-like"/>
    <property type="match status" value="1"/>
</dbReference>
<keyword evidence="8" id="KW-1185">Reference proteome</keyword>
<reference evidence="7 8" key="1">
    <citation type="submission" date="2018-02" db="EMBL/GenBank/DDBJ databases">
        <title>The genomes of Aspergillus section Nigri reveals drivers in fungal speciation.</title>
        <authorList>
            <consortium name="DOE Joint Genome Institute"/>
            <person name="Vesth T.C."/>
            <person name="Nybo J."/>
            <person name="Theobald S."/>
            <person name="Brandl J."/>
            <person name="Frisvad J.C."/>
            <person name="Nielsen K.F."/>
            <person name="Lyhne E.K."/>
            <person name="Kogle M.E."/>
            <person name="Kuo A."/>
            <person name="Riley R."/>
            <person name="Clum A."/>
            <person name="Nolan M."/>
            <person name="Lipzen A."/>
            <person name="Salamov A."/>
            <person name="Henrissat B."/>
            <person name="Wiebenga A."/>
            <person name="De vries R.P."/>
            <person name="Grigoriev I.V."/>
            <person name="Mortensen U.H."/>
            <person name="Andersen M.R."/>
            <person name="Baker S.E."/>
        </authorList>
    </citation>
    <scope>NUCLEOTIDE SEQUENCE [LARGE SCALE GENOMIC DNA]</scope>
    <source>
        <strain evidence="7 8">CBS 114.80</strain>
    </source>
</reference>
<evidence type="ECO:0000313" key="8">
    <source>
        <dbReference type="Proteomes" id="UP000248817"/>
    </source>
</evidence>
<gene>
    <name evidence="7" type="ORF">BP00DRAFT_468687</name>
</gene>
<dbReference type="PANTHER" id="PTHR42973">
    <property type="entry name" value="BINDING OXIDOREDUCTASE, PUTATIVE (AFU_ORTHOLOGUE AFUA_1G17690)-RELATED"/>
    <property type="match status" value="1"/>
</dbReference>
<accession>A0A2V5J7D7</accession>
<evidence type="ECO:0000259" key="6">
    <source>
        <dbReference type="Pfam" id="PF08031"/>
    </source>
</evidence>
<evidence type="ECO:0000256" key="1">
    <source>
        <dbReference type="ARBA" id="ARBA00005466"/>
    </source>
</evidence>
<dbReference type="InterPro" id="IPR016169">
    <property type="entry name" value="FAD-bd_PCMH_sub2"/>
</dbReference>
<evidence type="ECO:0000259" key="5">
    <source>
        <dbReference type="Pfam" id="PF01565"/>
    </source>
</evidence>
<keyword evidence="2" id="KW-0285">Flavoprotein</keyword>
<dbReference type="Pfam" id="PF08031">
    <property type="entry name" value="BBE"/>
    <property type="match status" value="1"/>
</dbReference>
<dbReference type="Gene3D" id="3.40.462.20">
    <property type="match status" value="1"/>
</dbReference>
<comment type="similarity">
    <text evidence="1">Belongs to the oxygen-dependent FAD-linked oxidoreductase family.</text>
</comment>
<dbReference type="EMBL" id="KZ825480">
    <property type="protein sequence ID" value="PYI33827.1"/>
    <property type="molecule type" value="Genomic_DNA"/>
</dbReference>
<evidence type="ECO:0000256" key="2">
    <source>
        <dbReference type="ARBA" id="ARBA00022630"/>
    </source>
</evidence>
<feature type="domain" description="Berberine/berberine-like" evidence="6">
    <location>
        <begin position="419"/>
        <end position="444"/>
    </location>
</feature>